<comment type="caution">
    <text evidence="1">The sequence shown here is derived from an EMBL/GenBank/DDBJ whole genome shotgun (WGS) entry which is preliminary data.</text>
</comment>
<gene>
    <name evidence="1" type="ORF">LKACC12383_01705</name>
</gene>
<evidence type="ECO:0000313" key="2">
    <source>
        <dbReference type="Proteomes" id="UP000196649"/>
    </source>
</evidence>
<name>A0A210P8M6_9LACO</name>
<accession>A0A210P8M6</accession>
<reference evidence="1 2" key="1">
    <citation type="submission" date="2017-03" db="EMBL/GenBank/DDBJ databases">
        <title>Genome sequence of Lactobacillus kimchii KACC 12383.</title>
        <authorList>
            <person name="Chun J."/>
        </authorList>
    </citation>
    <scope>NUCLEOTIDE SEQUENCE [LARGE SCALE GENOMIC DNA]</scope>
    <source>
        <strain evidence="1 2">KACC 12383</strain>
    </source>
</reference>
<organism evidence="1 2">
    <name type="scientific">Companilactobacillus kimchii</name>
    <dbReference type="NCBI Taxonomy" id="2801452"/>
    <lineage>
        <taxon>Bacteria</taxon>
        <taxon>Bacillati</taxon>
        <taxon>Bacillota</taxon>
        <taxon>Bacilli</taxon>
        <taxon>Lactobacillales</taxon>
        <taxon>Lactobacillaceae</taxon>
        <taxon>Companilactobacillus</taxon>
    </lineage>
</organism>
<dbReference type="Proteomes" id="UP000196649">
    <property type="component" value="Unassembled WGS sequence"/>
</dbReference>
<protein>
    <submittedName>
        <fullName evidence="1">Uncharacterized protein</fullName>
    </submittedName>
</protein>
<sequence>MNQVKTFIRVAVDDDNDEEVNEFLRTHNVKNIKTNAIQGFTYTSYRDYVKTVDDTFKPSIITTIIYEVENNE</sequence>
<dbReference type="RefSeq" id="WP_054643403.1">
    <property type="nucleotide sequence ID" value="NZ_LNUB01000005.1"/>
</dbReference>
<evidence type="ECO:0000313" key="1">
    <source>
        <dbReference type="EMBL" id="OWF32832.1"/>
    </source>
</evidence>
<dbReference type="AlphaFoldDB" id="A0A210P8M6"/>
<dbReference type="EMBL" id="MXAL01000007">
    <property type="protein sequence ID" value="OWF32832.1"/>
    <property type="molecule type" value="Genomic_DNA"/>
</dbReference>
<proteinExistence type="predicted"/>